<dbReference type="PANTHER" id="PTHR45990:SF1">
    <property type="entry name" value="DNA REPAIR PROTEIN REV1"/>
    <property type="match status" value="1"/>
</dbReference>
<keyword evidence="4 13" id="KW-0237">DNA synthesis</keyword>
<comment type="function">
    <text evidence="13">Deoxycytidyl transferase involved in DNA repair. Transfers a dCMP residue from dCTP to the 3'-end of a DNA primer in a template-dependent reaction. May assist in the first step in the bypass of abasic lesions by the insertion of a nucleotide opposite the lesion. Required for normal induction of mutations by physical and chemical agents.</text>
</comment>
<dbReference type="FunFam" id="1.10.150.20:FF:000025">
    <property type="entry name" value="DNA repair protein REV1"/>
    <property type="match status" value="1"/>
</dbReference>
<dbReference type="Gene3D" id="3.40.50.10190">
    <property type="entry name" value="BRCT domain"/>
    <property type="match status" value="1"/>
</dbReference>
<keyword evidence="18" id="KW-1185">Reference proteome</keyword>
<dbReference type="PROSITE" id="PS50173">
    <property type="entry name" value="UMUC"/>
    <property type="match status" value="1"/>
</dbReference>
<feature type="compositionally biased region" description="Low complexity" evidence="15">
    <location>
        <begin position="31"/>
        <end position="49"/>
    </location>
</feature>
<dbReference type="InterPro" id="IPR043128">
    <property type="entry name" value="Rev_trsase/Diguanyl_cyclase"/>
</dbReference>
<dbReference type="GO" id="GO:0017125">
    <property type="term" value="F:deoxycytidyl transferase activity"/>
    <property type="evidence" value="ECO:0007669"/>
    <property type="project" value="TreeGrafter"/>
</dbReference>
<dbReference type="Gene3D" id="1.10.150.20">
    <property type="entry name" value="5' to 3' exonuclease, C-terminal subdomain"/>
    <property type="match status" value="1"/>
</dbReference>
<dbReference type="GO" id="GO:0046872">
    <property type="term" value="F:metal ion binding"/>
    <property type="evidence" value="ECO:0007669"/>
    <property type="project" value="UniProtKB-KW"/>
</dbReference>
<evidence type="ECO:0000256" key="6">
    <source>
        <dbReference type="ARBA" id="ARBA00022695"/>
    </source>
</evidence>
<evidence type="ECO:0000256" key="7">
    <source>
        <dbReference type="ARBA" id="ARBA00022723"/>
    </source>
</evidence>
<keyword evidence="8 13" id="KW-0227">DNA damage</keyword>
<feature type="domain" description="BRCT" evidence="16">
    <location>
        <begin position="78"/>
        <end position="169"/>
    </location>
</feature>
<dbReference type="InterPro" id="IPR001357">
    <property type="entry name" value="BRCT_dom"/>
</dbReference>
<reference evidence="18" key="1">
    <citation type="journal article" date="2019" name="Database">
        <title>The radish genome database (RadishGD): an integrated information resource for radish genomics.</title>
        <authorList>
            <person name="Yu H.J."/>
            <person name="Baek S."/>
            <person name="Lee Y.J."/>
            <person name="Cho A."/>
            <person name="Mun J.H."/>
        </authorList>
    </citation>
    <scope>NUCLEOTIDE SEQUENCE [LARGE SCALE GENOMIC DNA]</scope>
    <source>
        <strain evidence="18">cv. WK10039</strain>
    </source>
</reference>
<dbReference type="FunFam" id="3.30.70.270:FF:000019">
    <property type="entry name" value="DNA repair protein REV1"/>
    <property type="match status" value="1"/>
</dbReference>
<dbReference type="CDD" id="cd01701">
    <property type="entry name" value="PolY_Rev1"/>
    <property type="match status" value="1"/>
</dbReference>
<dbReference type="InterPro" id="IPR036420">
    <property type="entry name" value="BRCT_dom_sf"/>
</dbReference>
<dbReference type="RefSeq" id="XP_056865142.1">
    <property type="nucleotide sequence ID" value="XM_057009162.1"/>
</dbReference>
<dbReference type="SMART" id="SM00292">
    <property type="entry name" value="BRCT"/>
    <property type="match status" value="1"/>
</dbReference>
<feature type="compositionally biased region" description="Polar residues" evidence="15">
    <location>
        <begin position="777"/>
        <end position="787"/>
    </location>
</feature>
<evidence type="ECO:0000256" key="14">
    <source>
        <dbReference type="PIRSR" id="PIRSR036573-2"/>
    </source>
</evidence>
<evidence type="ECO:0000256" key="8">
    <source>
        <dbReference type="ARBA" id="ARBA00022763"/>
    </source>
</evidence>
<feature type="region of interest" description="Disordered" evidence="15">
    <location>
        <begin position="268"/>
        <end position="306"/>
    </location>
</feature>
<dbReference type="InterPro" id="IPR036775">
    <property type="entry name" value="DNA_pol_Y-fam_lit_finger_sf"/>
</dbReference>
<dbReference type="Gene3D" id="3.40.1170.60">
    <property type="match status" value="1"/>
</dbReference>
<dbReference type="GO" id="GO:0003684">
    <property type="term" value="F:damaged DNA binding"/>
    <property type="evidence" value="ECO:0007669"/>
    <property type="project" value="UniProtKB-UniRule"/>
</dbReference>
<evidence type="ECO:0000256" key="3">
    <source>
        <dbReference type="ARBA" id="ARBA00020399"/>
    </source>
</evidence>
<keyword evidence="10 13" id="KW-0238">DNA-binding</keyword>
<dbReference type="EC" id="2.7.7.-" evidence="13"/>
<evidence type="ECO:0000313" key="18">
    <source>
        <dbReference type="Proteomes" id="UP000504610"/>
    </source>
</evidence>
<dbReference type="OrthoDB" id="427711at2759"/>
<dbReference type="InterPro" id="IPR053848">
    <property type="entry name" value="IMS_HHH_1"/>
</dbReference>
<dbReference type="Pfam" id="PF00817">
    <property type="entry name" value="IMS"/>
    <property type="match status" value="1"/>
</dbReference>
<feature type="compositionally biased region" description="Basic and acidic residues" evidence="15">
    <location>
        <begin position="758"/>
        <end position="773"/>
    </location>
</feature>
<dbReference type="Gene3D" id="3.30.70.270">
    <property type="match status" value="1"/>
</dbReference>
<feature type="binding site" evidence="14">
    <location>
        <position position="368"/>
    </location>
    <ligand>
        <name>Mg(2+)</name>
        <dbReference type="ChEBI" id="CHEBI:18420"/>
        <label>1</label>
    </ligand>
</feature>
<feature type="region of interest" description="Disordered" evidence="15">
    <location>
        <begin position="1"/>
        <end position="49"/>
    </location>
</feature>
<dbReference type="GeneID" id="108848559"/>
<feature type="binding site" evidence="14">
    <location>
        <position position="466"/>
    </location>
    <ligand>
        <name>Mg(2+)</name>
        <dbReference type="ChEBI" id="CHEBI:18420"/>
        <label>1</label>
    </ligand>
</feature>
<feature type="domain" description="UmuC" evidence="17">
    <location>
        <begin position="364"/>
        <end position="545"/>
    </location>
</feature>
<dbReference type="GO" id="GO:0005634">
    <property type="term" value="C:nucleus"/>
    <property type="evidence" value="ECO:0007669"/>
    <property type="project" value="UniProtKB-SubCell"/>
</dbReference>
<reference evidence="19" key="2">
    <citation type="submission" date="2025-08" db="UniProtKB">
        <authorList>
            <consortium name="RefSeq"/>
        </authorList>
    </citation>
    <scope>IDENTIFICATION</scope>
    <source>
        <tissue evidence="19">Leaf</tissue>
    </source>
</reference>
<dbReference type="AlphaFoldDB" id="A0A9W3DMG2"/>
<dbReference type="PANTHER" id="PTHR45990">
    <property type="entry name" value="DNA REPAIR PROTEIN REV1"/>
    <property type="match status" value="1"/>
</dbReference>
<evidence type="ECO:0000259" key="17">
    <source>
        <dbReference type="PROSITE" id="PS50173"/>
    </source>
</evidence>
<dbReference type="InterPro" id="IPR012112">
    <property type="entry name" value="REV1"/>
</dbReference>
<evidence type="ECO:0000256" key="2">
    <source>
        <dbReference type="ARBA" id="ARBA00010945"/>
    </source>
</evidence>
<evidence type="ECO:0000256" key="12">
    <source>
        <dbReference type="ARBA" id="ARBA00023242"/>
    </source>
</evidence>
<organism evidence="18 19">
    <name type="scientific">Raphanus sativus</name>
    <name type="common">Radish</name>
    <name type="synonym">Raphanus raphanistrum var. sativus</name>
    <dbReference type="NCBI Taxonomy" id="3726"/>
    <lineage>
        <taxon>Eukaryota</taxon>
        <taxon>Viridiplantae</taxon>
        <taxon>Streptophyta</taxon>
        <taxon>Embryophyta</taxon>
        <taxon>Tracheophyta</taxon>
        <taxon>Spermatophyta</taxon>
        <taxon>Magnoliopsida</taxon>
        <taxon>eudicotyledons</taxon>
        <taxon>Gunneridae</taxon>
        <taxon>Pentapetalae</taxon>
        <taxon>rosids</taxon>
        <taxon>malvids</taxon>
        <taxon>Brassicales</taxon>
        <taxon>Brassicaceae</taxon>
        <taxon>Brassiceae</taxon>
        <taxon>Raphanus</taxon>
    </lineage>
</organism>
<keyword evidence="6 13" id="KW-0548">Nucleotidyltransferase</keyword>
<name>A0A9W3DMG2_RAPSA</name>
<evidence type="ECO:0000259" key="16">
    <source>
        <dbReference type="PROSITE" id="PS50172"/>
    </source>
</evidence>
<dbReference type="SUPFAM" id="SSF56672">
    <property type="entry name" value="DNA/RNA polymerases"/>
    <property type="match status" value="1"/>
</dbReference>
<keyword evidence="11 13" id="KW-0234">DNA repair</keyword>
<feature type="binding site" evidence="14">
    <location>
        <position position="465"/>
    </location>
    <ligand>
        <name>Mg(2+)</name>
        <dbReference type="ChEBI" id="CHEBI:18420"/>
        <label>1</label>
    </ligand>
</feature>
<dbReference type="SUPFAM" id="SSF52113">
    <property type="entry name" value="BRCT domain"/>
    <property type="match status" value="1"/>
</dbReference>
<dbReference type="GO" id="GO:0003887">
    <property type="term" value="F:DNA-directed DNA polymerase activity"/>
    <property type="evidence" value="ECO:0007669"/>
    <property type="project" value="InterPro"/>
</dbReference>
<feature type="compositionally biased region" description="Polar residues" evidence="15">
    <location>
        <begin position="190"/>
        <end position="204"/>
    </location>
</feature>
<comment type="subcellular location">
    <subcellularLocation>
        <location evidence="1 13">Nucleus</location>
    </subcellularLocation>
</comment>
<dbReference type="Gene3D" id="6.10.250.1490">
    <property type="match status" value="1"/>
</dbReference>
<dbReference type="KEGG" id="rsz:108848559"/>
<dbReference type="InterPro" id="IPR043502">
    <property type="entry name" value="DNA/RNA_pol_sf"/>
</dbReference>
<protein>
    <recommendedName>
        <fullName evidence="3 13">DNA repair protein REV1</fullName>
        <ecNumber evidence="13">2.7.7.-</ecNumber>
    </recommendedName>
</protein>
<evidence type="ECO:0000256" key="4">
    <source>
        <dbReference type="ARBA" id="ARBA00022634"/>
    </source>
</evidence>
<dbReference type="FunFam" id="3.40.50.10190:FF:000011">
    <property type="entry name" value="DNA repair protein REV1"/>
    <property type="match status" value="1"/>
</dbReference>
<dbReference type="CDD" id="cd17719">
    <property type="entry name" value="BRCT_Rev1"/>
    <property type="match status" value="1"/>
</dbReference>
<dbReference type="PROSITE" id="PS50172">
    <property type="entry name" value="BRCT"/>
    <property type="match status" value="1"/>
</dbReference>
<evidence type="ECO:0000313" key="19">
    <source>
        <dbReference type="RefSeq" id="XP_056865142.1"/>
    </source>
</evidence>
<accession>A0A9W3DMG2</accession>
<dbReference type="Pfam" id="PF21999">
    <property type="entry name" value="IMS_HHH_1"/>
    <property type="match status" value="1"/>
</dbReference>
<evidence type="ECO:0000256" key="15">
    <source>
        <dbReference type="SAM" id="MobiDB-lite"/>
    </source>
</evidence>
<keyword evidence="5 13" id="KW-0808">Transferase</keyword>
<evidence type="ECO:0000256" key="10">
    <source>
        <dbReference type="ARBA" id="ARBA00023125"/>
    </source>
</evidence>
<dbReference type="InterPro" id="IPR017961">
    <property type="entry name" value="DNA_pol_Y-fam_little_finger"/>
</dbReference>
<evidence type="ECO:0000256" key="1">
    <source>
        <dbReference type="ARBA" id="ARBA00004123"/>
    </source>
</evidence>
<dbReference type="GO" id="GO:0006281">
    <property type="term" value="P:DNA repair"/>
    <property type="evidence" value="ECO:0007669"/>
    <property type="project" value="UniProtKB-KW"/>
</dbReference>
<keyword evidence="12 13" id="KW-0539">Nucleus</keyword>
<comment type="similarity">
    <text evidence="2 13">Belongs to the DNA polymerase type-Y family.</text>
</comment>
<keyword evidence="9 14" id="KW-0460">Magnesium</keyword>
<gene>
    <name evidence="19" type="primary">LOC108848559</name>
</gene>
<dbReference type="Proteomes" id="UP000504610">
    <property type="component" value="Chromosome 4"/>
</dbReference>
<dbReference type="Pfam" id="PF11799">
    <property type="entry name" value="IMS_C"/>
    <property type="match status" value="1"/>
</dbReference>
<dbReference type="FunFam" id="3.40.1170.60:FF:000004">
    <property type="entry name" value="DNA repair protein REV1"/>
    <property type="match status" value="1"/>
</dbReference>
<dbReference type="GO" id="GO:0042276">
    <property type="term" value="P:error-prone translesion synthesis"/>
    <property type="evidence" value="ECO:0007669"/>
    <property type="project" value="InterPro"/>
</dbReference>
<feature type="region of interest" description="Disordered" evidence="15">
    <location>
        <begin position="758"/>
        <end position="787"/>
    </location>
</feature>
<evidence type="ECO:0000256" key="13">
    <source>
        <dbReference type="PIRNR" id="PIRNR036573"/>
    </source>
</evidence>
<dbReference type="GO" id="GO:0070987">
    <property type="term" value="P:error-free translesion synthesis"/>
    <property type="evidence" value="ECO:0007669"/>
    <property type="project" value="TreeGrafter"/>
</dbReference>
<dbReference type="FunFam" id="3.30.1490.100:FF:000001">
    <property type="entry name" value="DNA repair protein REV1"/>
    <property type="match status" value="1"/>
</dbReference>
<dbReference type="SUPFAM" id="SSF100879">
    <property type="entry name" value="Lesion bypass DNA polymerase (Y-family), little finger domain"/>
    <property type="match status" value="1"/>
</dbReference>
<comment type="cofactor">
    <cofactor evidence="14">
        <name>Mg(2+)</name>
        <dbReference type="ChEBI" id="CHEBI:18420"/>
    </cofactor>
    <text evidence="14">Binds 2 magnesium ions.</text>
</comment>
<proteinExistence type="inferred from homology"/>
<sequence>MKRSLGSNSSGGSGSSKKSKKKNPSNQKTLGAAWGSGAASLPSSRSSPFSDFGSYMEVKNRKLQNQFENEASTGVSDSEKLIFQGVSIFVDGFTIPSHQELRGYMLTYGGRFENYFSRRSVTHIICSNLPDSKVKNLRAFSRGLPVVKPAWIVDSISANRLLGWVPYQLDQLNHTQPKLSAFFAPRRHSNPQVASSVTSSQPETGYSEAEEGSSIKAGDSEESRAHVADEFDGVYTETSIPEITAQTRTDDLKSSEVNADILGSYDNEEKELSSELQSTTNLPSASNNKSSHGKPVSTAAGSSVRRHSTLEDPNFVENYFKNSRLHFIGTWRNRYRKRFHGSFNGLKWADSGQSTAENAKKSTIIHIDLDSFFVSVVIRNRLELQDKPVAVCHSDNPKGTAEISSANYPARAYGVKAGMFVRHAKELCPQLVIVPYNFEAYEEVADQFYDILHRHCRKVQAVSCDEAFLDVSDVRYVEPDILASTIRKEILDTTGCSASAGIGSTMLMARLATRVAKPAGQFHISAEKVEEFLDQLAVGTLPGVGSVLKEKLEKQNIQTCGQLRLISKDALQKDFGVKTGEMLWSYSRGLDLRSVTAVQESKSIGAEVNWGVRFRDQQDVQHFLQCLCKEVSLRLQGCEMIGRTFTLKIKKRKKDAGEPAKYMGCGDCGNFSRSITVPAATDDIEVLRRISKKLFGSFCLDVKEVRGVGLQVSKLEGADPSNKGSKTLTSWLNSAPASVQTEKDDNVFAAEVKEIPDGKRRDTGGVSRLRECDSAEPSVQSGDTNSSLPPMCHLDMEVLENLPPDLLSELDGTYGGKLYDLIEKKRGKRKINNDSPHVSLDDMKVSSSVSVQMHGSSTSGGKELEEPHVPNERAIEITDLMPSSLSQVDVSVLQELPEELRADVLEAFPVHRRDQSSSSDAPMETCTKQDKEPTYINDSENEIGFSSSSLWFGNPPLWVENFKVSGNCTLEKMSEIYCKLAQSRPPLLSTVLQRALSEVGSFPDASANDLEKTVDDVCEFIEEYIEIKVEGDIEEIYLCFRFLKRLAARNQLFHQVNENVSPFIQALINEHYGGSLSIP</sequence>
<keyword evidence="7 14" id="KW-0479">Metal-binding</keyword>
<dbReference type="Gene3D" id="3.30.1490.100">
    <property type="entry name" value="DNA polymerase, Y-family, little finger domain"/>
    <property type="match status" value="1"/>
</dbReference>
<feature type="compositionally biased region" description="Polar residues" evidence="15">
    <location>
        <begin position="274"/>
        <end position="290"/>
    </location>
</feature>
<dbReference type="InterPro" id="IPR001126">
    <property type="entry name" value="UmuC"/>
</dbReference>
<dbReference type="PIRSF" id="PIRSF036573">
    <property type="entry name" value="REV1"/>
    <property type="match status" value="1"/>
</dbReference>
<evidence type="ECO:0000256" key="5">
    <source>
        <dbReference type="ARBA" id="ARBA00022679"/>
    </source>
</evidence>
<evidence type="ECO:0000256" key="11">
    <source>
        <dbReference type="ARBA" id="ARBA00023204"/>
    </source>
</evidence>
<dbReference type="Pfam" id="PF00533">
    <property type="entry name" value="BRCT"/>
    <property type="match status" value="1"/>
</dbReference>
<feature type="region of interest" description="Disordered" evidence="15">
    <location>
        <begin position="190"/>
        <end position="225"/>
    </location>
</feature>
<evidence type="ECO:0000256" key="9">
    <source>
        <dbReference type="ARBA" id="ARBA00022842"/>
    </source>
</evidence>